<dbReference type="Proteomes" id="UP000296822">
    <property type="component" value="Plasmid unnamed1"/>
</dbReference>
<geneLocation type="plasmid" evidence="3">
    <name>unnamed1</name>
</geneLocation>
<dbReference type="InterPro" id="IPR036196">
    <property type="entry name" value="Ptyr_pPase_sf"/>
</dbReference>
<evidence type="ECO:0000313" key="3">
    <source>
        <dbReference type="EMBL" id="QCC56549.1"/>
    </source>
</evidence>
<reference evidence="3 4" key="1">
    <citation type="journal article" date="2019" name="Nat. Commun.">
        <title>A new type of DNA phosphorothioation-based antiviral system in archaea.</title>
        <authorList>
            <person name="Xiong L."/>
            <person name="Liu S."/>
            <person name="Chen S."/>
            <person name="Xiao Y."/>
            <person name="Zhu B."/>
            <person name="Gao Y."/>
            <person name="Zhang Y."/>
            <person name="Chen B."/>
            <person name="Luo J."/>
            <person name="Deng Z."/>
            <person name="Chen X."/>
            <person name="Wang L."/>
            <person name="Chen S."/>
        </authorList>
    </citation>
    <scope>NUCLEOTIDE SEQUENCE [LARGE SCALE GENOMIC DNA]</scope>
    <source>
        <strain evidence="3 4">JCM 10635</strain>
        <plasmid evidence="3 4">unnamed1</plasmid>
    </source>
</reference>
<keyword evidence="3" id="KW-0614">Plasmid</keyword>
<dbReference type="GeneID" id="39853332"/>
<dbReference type="Pfam" id="PF01451">
    <property type="entry name" value="LMWPc"/>
    <property type="match status" value="1"/>
</dbReference>
<dbReference type="SUPFAM" id="SSF52788">
    <property type="entry name" value="Phosphotyrosine protein phosphatases I"/>
    <property type="match status" value="1"/>
</dbReference>
<dbReference type="GO" id="GO:0046685">
    <property type="term" value="P:response to arsenic-containing substance"/>
    <property type="evidence" value="ECO:0007669"/>
    <property type="project" value="UniProtKB-KW"/>
</dbReference>
<evidence type="ECO:0000313" key="4">
    <source>
        <dbReference type="Proteomes" id="UP000296822"/>
    </source>
</evidence>
<evidence type="ECO:0000259" key="2">
    <source>
        <dbReference type="SMART" id="SM00226"/>
    </source>
</evidence>
<protein>
    <submittedName>
        <fullName evidence="3">Low molecular weight phosphatase family protein</fullName>
    </submittedName>
</protein>
<organism evidence="3 4">
    <name type="scientific">Natronorubrum bangense</name>
    <dbReference type="NCBI Taxonomy" id="61858"/>
    <lineage>
        <taxon>Archaea</taxon>
        <taxon>Methanobacteriati</taxon>
        <taxon>Methanobacteriota</taxon>
        <taxon>Stenosarchaea group</taxon>
        <taxon>Halobacteria</taxon>
        <taxon>Halobacteriales</taxon>
        <taxon>Natrialbaceae</taxon>
        <taxon>Natronorubrum</taxon>
    </lineage>
</organism>
<dbReference type="PANTHER" id="PTHR43428">
    <property type="entry name" value="ARSENATE REDUCTASE"/>
    <property type="match status" value="1"/>
</dbReference>
<dbReference type="Gene3D" id="3.40.50.2300">
    <property type="match status" value="1"/>
</dbReference>
<keyword evidence="1" id="KW-0059">Arsenical resistance</keyword>
<dbReference type="SMART" id="SM00226">
    <property type="entry name" value="LMWPc"/>
    <property type="match status" value="1"/>
</dbReference>
<gene>
    <name evidence="3" type="ORF">DV706_18810</name>
</gene>
<proteinExistence type="predicted"/>
<sequence length="142" mass="15960">MIKIAFVCVGNAGRSQMATAFAEQLQSQRQLEDRVSIVTGGIDPHDHVHEDVITVLDEVGVDIADRKPREVTEDDVADAEYVVTMGCLIDEFAPDDWDGTTETWELDHPGGDNLDAVRSQRDEIQQRVEDFFDRIELSDTQQ</sequence>
<dbReference type="EMBL" id="CP031306">
    <property type="protein sequence ID" value="QCC56549.1"/>
    <property type="molecule type" value="Genomic_DNA"/>
</dbReference>
<dbReference type="RefSeq" id="WP_006067048.1">
    <property type="nucleotide sequence ID" value="NZ_CP031306.1"/>
</dbReference>
<dbReference type="KEGG" id="nbg:DV706_18810"/>
<name>A0A4D6HRC4_9EURY</name>
<accession>A0A4D6HRC4</accession>
<feature type="domain" description="Phosphotyrosine protein phosphatase I" evidence="2">
    <location>
        <begin position="2"/>
        <end position="134"/>
    </location>
</feature>
<dbReference type="AlphaFoldDB" id="A0A4D6HRC4"/>
<dbReference type="InterPro" id="IPR023485">
    <property type="entry name" value="Ptyr_pPase"/>
</dbReference>
<evidence type="ECO:0000256" key="1">
    <source>
        <dbReference type="ARBA" id="ARBA00022849"/>
    </source>
</evidence>
<dbReference type="PANTHER" id="PTHR43428:SF1">
    <property type="entry name" value="ARSENATE REDUCTASE"/>
    <property type="match status" value="1"/>
</dbReference>